<evidence type="ECO:0000256" key="11">
    <source>
        <dbReference type="SAM" id="SignalP"/>
    </source>
</evidence>
<gene>
    <name evidence="14" type="ORF">H0485_13085</name>
</gene>
<keyword evidence="8 9" id="KW-0998">Cell outer membrane</keyword>
<evidence type="ECO:0000256" key="8">
    <source>
        <dbReference type="ARBA" id="ARBA00023237"/>
    </source>
</evidence>
<dbReference type="PANTHER" id="PTHR30069:SF41">
    <property type="entry name" value="HEME_HEMOPEXIN UTILIZATION PROTEIN C"/>
    <property type="match status" value="1"/>
</dbReference>
<keyword evidence="14" id="KW-0675">Receptor</keyword>
<evidence type="ECO:0000256" key="6">
    <source>
        <dbReference type="ARBA" id="ARBA00023077"/>
    </source>
</evidence>
<evidence type="ECO:0000259" key="13">
    <source>
        <dbReference type="Pfam" id="PF07715"/>
    </source>
</evidence>
<evidence type="ECO:0000256" key="9">
    <source>
        <dbReference type="PROSITE-ProRule" id="PRU01360"/>
    </source>
</evidence>
<evidence type="ECO:0000256" key="2">
    <source>
        <dbReference type="ARBA" id="ARBA00009810"/>
    </source>
</evidence>
<dbReference type="InterPro" id="IPR000531">
    <property type="entry name" value="Beta-barrel_TonB"/>
</dbReference>
<feature type="domain" description="TonB-dependent receptor-like beta-barrel" evidence="12">
    <location>
        <begin position="246"/>
        <end position="634"/>
    </location>
</feature>
<dbReference type="InterPro" id="IPR037066">
    <property type="entry name" value="Plug_dom_sf"/>
</dbReference>
<keyword evidence="4 9" id="KW-1134">Transmembrane beta strand</keyword>
<evidence type="ECO:0000259" key="12">
    <source>
        <dbReference type="Pfam" id="PF00593"/>
    </source>
</evidence>
<keyword evidence="11" id="KW-0732">Signal</keyword>
<evidence type="ECO:0000256" key="10">
    <source>
        <dbReference type="RuleBase" id="RU003357"/>
    </source>
</evidence>
<feature type="chain" id="PRO_5047370277" evidence="11">
    <location>
        <begin position="20"/>
        <end position="661"/>
    </location>
</feature>
<feature type="signal peptide" evidence="11">
    <location>
        <begin position="1"/>
        <end position="19"/>
    </location>
</feature>
<dbReference type="InterPro" id="IPR036942">
    <property type="entry name" value="Beta-barrel_TonB_sf"/>
</dbReference>
<proteinExistence type="inferred from homology"/>
<dbReference type="EMBL" id="JACDXX010000011">
    <property type="protein sequence ID" value="MCB5410931.1"/>
    <property type="molecule type" value="Genomic_DNA"/>
</dbReference>
<keyword evidence="5 9" id="KW-0812">Transmembrane</keyword>
<sequence length="661" mass="71230">MRNLTYYLCLAACSPLALHAETRSSSPSTYLGEIVLSTEERAAGSGSVTRVEGEQIERAQASTLVDVIRDVPGVNAIHRGSVLTSQPSIRGFGGNHHYPGDPATNVSVDGVSGDGGRIYQNATGMITDPALMKSVTVAMGPLASLEHGSGISAGSIAVETINGADLTGDEIGLKFRQMVGGNSNGDGWVTSSTLAWQPAQNLDFLLNYTRRAQGEQENGDGTLLGQRGFNVPNLMFKGRWRIDEANSLTFSHTRYESAERDVPYTSMMNSAVFGNVNRDREGSSTWLAWNYTPAVSSLIDLELRISRSEQISDVESLTPGKFSATAEGIYDQTTDRITLKNTSSLLTGAVSHRLRYGLDWSHQDRLRSPRPGQTRAEEAADYTRIGFFAIDNMEFGNDWQASLGLRVERQTIGDNLGGDYSATARTLGAGLEKGFGNGLSAFGSLTYTEGLASLDVYSGRYANGALHGDNVQQSRTYELGLKYEADSLFADGDSLTLGLTAYQTSIWNPMYSAAGNATLGYDMKGIELQANYAMEEGLYARGSVNFVDHTETALAGGVVTRKNYAYDPGHQLGLTVGKRFGNGLDMSWHVQAGEGVYSAARANAGWAVHDVKVSYTAQAGALEGVVFDLGIDNLFDRAYHTAISRLDEPGRNIKLNISKTF</sequence>
<comment type="caution">
    <text evidence="14">The sequence shown here is derived from an EMBL/GenBank/DDBJ whole genome shotgun (WGS) entry which is preliminary data.</text>
</comment>
<name>A0ABS8CNG2_9RHOB</name>
<keyword evidence="3 9" id="KW-0813">Transport</keyword>
<dbReference type="RefSeq" id="WP_226936253.1">
    <property type="nucleotide sequence ID" value="NZ_JACDXX010000011.1"/>
</dbReference>
<evidence type="ECO:0000256" key="5">
    <source>
        <dbReference type="ARBA" id="ARBA00022692"/>
    </source>
</evidence>
<dbReference type="Pfam" id="PF00593">
    <property type="entry name" value="TonB_dep_Rec_b-barrel"/>
    <property type="match status" value="1"/>
</dbReference>
<evidence type="ECO:0000313" key="14">
    <source>
        <dbReference type="EMBL" id="MCB5410931.1"/>
    </source>
</evidence>
<evidence type="ECO:0000313" key="15">
    <source>
        <dbReference type="Proteomes" id="UP001198571"/>
    </source>
</evidence>
<evidence type="ECO:0000256" key="1">
    <source>
        <dbReference type="ARBA" id="ARBA00004571"/>
    </source>
</evidence>
<dbReference type="SUPFAM" id="SSF56935">
    <property type="entry name" value="Porins"/>
    <property type="match status" value="1"/>
</dbReference>
<evidence type="ECO:0000256" key="7">
    <source>
        <dbReference type="ARBA" id="ARBA00023136"/>
    </source>
</evidence>
<comment type="similarity">
    <text evidence="2 9 10">Belongs to the TonB-dependent receptor family.</text>
</comment>
<protein>
    <submittedName>
        <fullName evidence="14">TonB-dependent receptor plug domain-containing protein</fullName>
    </submittedName>
</protein>
<accession>A0ABS8CNG2</accession>
<feature type="domain" description="TonB-dependent receptor plug" evidence="13">
    <location>
        <begin position="45"/>
        <end position="153"/>
    </location>
</feature>
<comment type="subcellular location">
    <subcellularLocation>
        <location evidence="1 9">Cell outer membrane</location>
        <topology evidence="1 9">Multi-pass membrane protein</topology>
    </subcellularLocation>
</comment>
<dbReference type="Gene3D" id="2.40.170.20">
    <property type="entry name" value="TonB-dependent receptor, beta-barrel domain"/>
    <property type="match status" value="1"/>
</dbReference>
<keyword evidence="15" id="KW-1185">Reference proteome</keyword>
<dbReference type="Proteomes" id="UP001198571">
    <property type="component" value="Unassembled WGS sequence"/>
</dbReference>
<dbReference type="PROSITE" id="PS52016">
    <property type="entry name" value="TONB_DEPENDENT_REC_3"/>
    <property type="match status" value="1"/>
</dbReference>
<dbReference type="Gene3D" id="2.170.130.10">
    <property type="entry name" value="TonB-dependent receptor, plug domain"/>
    <property type="match status" value="1"/>
</dbReference>
<reference evidence="14 15" key="1">
    <citation type="submission" date="2020-07" db="EMBL/GenBank/DDBJ databases">
        <title>Pseudogemmobacter sp. nov., isolated from poultry manure in Taiwan.</title>
        <authorList>
            <person name="Lin S.-Y."/>
            <person name="Tang Y.-S."/>
            <person name="Young C.-C."/>
        </authorList>
    </citation>
    <scope>NUCLEOTIDE SEQUENCE [LARGE SCALE GENOMIC DNA]</scope>
    <source>
        <strain evidence="14 15">CC-YST710</strain>
    </source>
</reference>
<dbReference type="PANTHER" id="PTHR30069">
    <property type="entry name" value="TONB-DEPENDENT OUTER MEMBRANE RECEPTOR"/>
    <property type="match status" value="1"/>
</dbReference>
<dbReference type="Pfam" id="PF07715">
    <property type="entry name" value="Plug"/>
    <property type="match status" value="1"/>
</dbReference>
<dbReference type="InterPro" id="IPR012910">
    <property type="entry name" value="Plug_dom"/>
</dbReference>
<keyword evidence="7 9" id="KW-0472">Membrane</keyword>
<evidence type="ECO:0000256" key="4">
    <source>
        <dbReference type="ARBA" id="ARBA00022452"/>
    </source>
</evidence>
<organism evidence="14 15">
    <name type="scientific">Pseudogemmobacter faecipullorum</name>
    <dbReference type="NCBI Taxonomy" id="2755041"/>
    <lineage>
        <taxon>Bacteria</taxon>
        <taxon>Pseudomonadati</taxon>
        <taxon>Pseudomonadota</taxon>
        <taxon>Alphaproteobacteria</taxon>
        <taxon>Rhodobacterales</taxon>
        <taxon>Paracoccaceae</taxon>
        <taxon>Pseudogemmobacter</taxon>
    </lineage>
</organism>
<dbReference type="InterPro" id="IPR039426">
    <property type="entry name" value="TonB-dep_rcpt-like"/>
</dbReference>
<evidence type="ECO:0000256" key="3">
    <source>
        <dbReference type="ARBA" id="ARBA00022448"/>
    </source>
</evidence>
<keyword evidence="6 10" id="KW-0798">TonB box</keyword>